<dbReference type="STRING" id="1505087.AYJ54_00270"/>
<proteinExistence type="predicted"/>
<name>A0A176YIK9_9BRAD</name>
<dbReference type="RefSeq" id="WP_063704230.1">
    <property type="nucleotide sequence ID" value="NZ_LUUB01000079.1"/>
</dbReference>
<accession>A0A176YIK9</accession>
<dbReference type="Gene3D" id="2.40.128.380">
    <property type="entry name" value="T3SS negative regulator GrlR"/>
    <property type="match status" value="2"/>
</dbReference>
<evidence type="ECO:0000313" key="2">
    <source>
        <dbReference type="Proteomes" id="UP000076959"/>
    </source>
</evidence>
<protein>
    <recommendedName>
        <fullName evidence="3">T3SS negative regulator,GrlR</fullName>
    </recommendedName>
</protein>
<evidence type="ECO:0000313" key="1">
    <source>
        <dbReference type="EMBL" id="OAF05848.1"/>
    </source>
</evidence>
<organism evidence="1 2">
    <name type="scientific">Bradyrhizobium centrolobii</name>
    <dbReference type="NCBI Taxonomy" id="1505087"/>
    <lineage>
        <taxon>Bacteria</taxon>
        <taxon>Pseudomonadati</taxon>
        <taxon>Pseudomonadota</taxon>
        <taxon>Alphaproteobacteria</taxon>
        <taxon>Hyphomicrobiales</taxon>
        <taxon>Nitrobacteraceae</taxon>
        <taxon>Bradyrhizobium</taxon>
    </lineage>
</organism>
<dbReference type="InterPro" id="IPR043019">
    <property type="entry name" value="GrlR_sf"/>
</dbReference>
<evidence type="ECO:0008006" key="3">
    <source>
        <dbReference type="Google" id="ProtNLM"/>
    </source>
</evidence>
<keyword evidence="2" id="KW-1185">Reference proteome</keyword>
<dbReference type="OrthoDB" id="8250215at2"/>
<reference evidence="1 2" key="1">
    <citation type="submission" date="2016-03" db="EMBL/GenBank/DDBJ databases">
        <title>Draft Genome Sequence of the Strain BR 10245 (Bradyrhizobium sp.) isolated from nodules of Centrolobium paraense.</title>
        <authorList>
            <person name="Simoes-Araujo J.L.Sr."/>
            <person name="Barauna A.C."/>
            <person name="Silva K."/>
            <person name="Zilli J.E."/>
        </authorList>
    </citation>
    <scope>NUCLEOTIDE SEQUENCE [LARGE SCALE GENOMIC DNA]</scope>
    <source>
        <strain evidence="1 2">BR 10245</strain>
    </source>
</reference>
<dbReference type="EMBL" id="LUUB01000079">
    <property type="protein sequence ID" value="OAF05848.1"/>
    <property type="molecule type" value="Genomic_DNA"/>
</dbReference>
<dbReference type="Proteomes" id="UP000076959">
    <property type="component" value="Unassembled WGS sequence"/>
</dbReference>
<comment type="caution">
    <text evidence="1">The sequence shown here is derived from an EMBL/GenBank/DDBJ whole genome shotgun (WGS) entry which is preliminary data.</text>
</comment>
<gene>
    <name evidence="1" type="ORF">AYJ54_00270</name>
</gene>
<dbReference type="AlphaFoldDB" id="A0A176YIK9"/>
<sequence>MFEGFYKVRFQLGEAVGRSVMHAGNGKMLGGNSAFAHIGTYEKTGDGVDVVIKTVRHNPDPSYRAMAGTDDATLLAKGWPDGNLYRFKGELKELPGVPFQSVMTPITEDDVPIAGGVGDGCIVDGLYSVHLRMLDGVDGGLTGVMLLNQGRILGGDASFYYVGSYTAANGRWKGQILNQEHTPAKDDNRIFGGHEVGIGFSGTYDGEEAVLEATAFAGKRSLRLTAALKLMHRA</sequence>